<keyword evidence="3 5" id="KW-0342">GTP-binding</keyword>
<keyword evidence="1 6" id="KW-0479">Metal-binding</keyword>
<dbReference type="EMBL" id="CATOUU010000792">
    <property type="protein sequence ID" value="CAI9948928.1"/>
    <property type="molecule type" value="Genomic_DNA"/>
</dbReference>
<feature type="binding site" evidence="5">
    <location>
        <begin position="168"/>
        <end position="174"/>
    </location>
    <ligand>
        <name>GTP</name>
        <dbReference type="ChEBI" id="CHEBI:37565"/>
    </ligand>
</feature>
<sequence>MLKRCCVNMKKTHLEEPLLPAMLDSQVSTQKANAVIKLMLTGAGESGKSTWLKQLRLIYDSSFSESERAYYLSVITGNMLKQIQLLLKQFTQIHLDSLEENLDHAVNIILTYKHTLLTKELVDCVTFLHQQDLFTNYLKTQQTLDNYTYFIQNLPRLLEQLPNNKDILCARVKTHIETQFSYTSDNVRYVFHDVAGQRDARYAWSSRLQEVDCIVFFASLIEFDQFLVEDKTKNRMEESLQIYSDLVNSPVYLRLPVILCLNKIDLLNLKLQFKSFKDFFPDFTGQNSPAEVKQYITNLYQKANRIGEKIRSVQIFETDATDTELIGTVCKTVMKFLAQEQMKSIGFM</sequence>
<dbReference type="GO" id="GO:0031683">
    <property type="term" value="F:G-protein beta/gamma-subunit complex binding"/>
    <property type="evidence" value="ECO:0007669"/>
    <property type="project" value="InterPro"/>
</dbReference>
<dbReference type="SMART" id="SM00275">
    <property type="entry name" value="G_alpha"/>
    <property type="match status" value="1"/>
</dbReference>
<dbReference type="SUPFAM" id="SSF47895">
    <property type="entry name" value="Transducin (alpha subunit), insertion domain"/>
    <property type="match status" value="1"/>
</dbReference>
<dbReference type="GO" id="GO:0001664">
    <property type="term" value="F:G protein-coupled receptor binding"/>
    <property type="evidence" value="ECO:0007669"/>
    <property type="project" value="TreeGrafter"/>
</dbReference>
<gene>
    <name evidence="7" type="ORF">HINF_LOCUS36573</name>
    <name evidence="8" type="ORF">HINF_LOCUS42272</name>
</gene>
<dbReference type="Proteomes" id="UP001642409">
    <property type="component" value="Unassembled WGS sequence"/>
</dbReference>
<dbReference type="SUPFAM" id="SSF52540">
    <property type="entry name" value="P-loop containing nucleoside triphosphate hydrolases"/>
    <property type="match status" value="1"/>
</dbReference>
<protein>
    <submittedName>
        <fullName evidence="7">G-protein alpha subunit</fullName>
    </submittedName>
    <submittedName>
        <fullName evidence="8">G-protein_alpha subunit</fullName>
    </submittedName>
</protein>
<reference evidence="7" key="1">
    <citation type="submission" date="2023-06" db="EMBL/GenBank/DDBJ databases">
        <authorList>
            <person name="Kurt Z."/>
        </authorList>
    </citation>
    <scope>NUCLEOTIDE SEQUENCE</scope>
</reference>
<dbReference type="InterPro" id="IPR001019">
    <property type="entry name" value="Gprotein_alpha_su"/>
</dbReference>
<name>A0AA86UT52_9EUKA</name>
<dbReference type="EMBL" id="CAXDID020000172">
    <property type="protein sequence ID" value="CAL6047575.1"/>
    <property type="molecule type" value="Genomic_DNA"/>
</dbReference>
<feature type="binding site" evidence="6">
    <location>
        <position position="174"/>
    </location>
    <ligand>
        <name>Mg(2+)</name>
        <dbReference type="ChEBI" id="CHEBI:18420"/>
    </ligand>
</feature>
<evidence type="ECO:0000256" key="6">
    <source>
        <dbReference type="PIRSR" id="PIRSR601019-2"/>
    </source>
</evidence>
<dbReference type="PANTHER" id="PTHR10218:SF302">
    <property type="entry name" value="GUANINE NUCLEOTIDE-BINDING PROTEIN ALPHA-5 SUBUNIT"/>
    <property type="match status" value="1"/>
</dbReference>
<dbReference type="GO" id="GO:0005525">
    <property type="term" value="F:GTP binding"/>
    <property type="evidence" value="ECO:0007669"/>
    <property type="project" value="UniProtKB-KW"/>
</dbReference>
<dbReference type="GO" id="GO:0005737">
    <property type="term" value="C:cytoplasm"/>
    <property type="evidence" value="ECO:0007669"/>
    <property type="project" value="TreeGrafter"/>
</dbReference>
<evidence type="ECO:0000256" key="3">
    <source>
        <dbReference type="ARBA" id="ARBA00023134"/>
    </source>
</evidence>
<reference evidence="8 9" key="2">
    <citation type="submission" date="2024-07" db="EMBL/GenBank/DDBJ databases">
        <authorList>
            <person name="Akdeniz Z."/>
        </authorList>
    </citation>
    <scope>NUCLEOTIDE SEQUENCE [LARGE SCALE GENOMIC DNA]</scope>
</reference>
<feature type="binding site" evidence="5">
    <location>
        <begin position="193"/>
        <end position="197"/>
    </location>
    <ligand>
        <name>GTP</name>
        <dbReference type="ChEBI" id="CHEBI:37565"/>
    </ligand>
</feature>
<dbReference type="Gene3D" id="1.10.400.10">
    <property type="entry name" value="GI Alpha 1, domain 2-like"/>
    <property type="match status" value="1"/>
</dbReference>
<evidence type="ECO:0000256" key="2">
    <source>
        <dbReference type="ARBA" id="ARBA00022741"/>
    </source>
</evidence>
<feature type="binding site" evidence="5">
    <location>
        <position position="320"/>
    </location>
    <ligand>
        <name>GTP</name>
        <dbReference type="ChEBI" id="CHEBI:37565"/>
    </ligand>
</feature>
<dbReference type="PANTHER" id="PTHR10218">
    <property type="entry name" value="GTP-BINDING PROTEIN ALPHA SUBUNIT"/>
    <property type="match status" value="1"/>
</dbReference>
<feature type="binding site" evidence="6">
    <location>
        <position position="49"/>
    </location>
    <ligand>
        <name>Mg(2+)</name>
        <dbReference type="ChEBI" id="CHEBI:18420"/>
    </ligand>
</feature>
<evidence type="ECO:0000256" key="4">
    <source>
        <dbReference type="ARBA" id="ARBA00023224"/>
    </source>
</evidence>
<evidence type="ECO:0000313" key="8">
    <source>
        <dbReference type="EMBL" id="CAL6047575.1"/>
    </source>
</evidence>
<dbReference type="InterPro" id="IPR027417">
    <property type="entry name" value="P-loop_NTPase"/>
</dbReference>
<dbReference type="AlphaFoldDB" id="A0AA86UT52"/>
<feature type="binding site" evidence="5">
    <location>
        <begin position="262"/>
        <end position="265"/>
    </location>
    <ligand>
        <name>GTP</name>
        <dbReference type="ChEBI" id="CHEBI:37565"/>
    </ligand>
</feature>
<evidence type="ECO:0000256" key="5">
    <source>
        <dbReference type="PIRSR" id="PIRSR601019-1"/>
    </source>
</evidence>
<comment type="caution">
    <text evidence="7">The sequence shown here is derived from an EMBL/GenBank/DDBJ whole genome shotgun (WGS) entry which is preliminary data.</text>
</comment>
<evidence type="ECO:0000313" key="7">
    <source>
        <dbReference type="EMBL" id="CAI9948928.1"/>
    </source>
</evidence>
<keyword evidence="9" id="KW-1185">Reference proteome</keyword>
<dbReference type="PROSITE" id="PS51882">
    <property type="entry name" value="G_ALPHA"/>
    <property type="match status" value="1"/>
</dbReference>
<accession>A0AA86UT52</accession>
<keyword evidence="4" id="KW-0807">Transducer</keyword>
<keyword evidence="6" id="KW-0460">Magnesium</keyword>
<organism evidence="7">
    <name type="scientific">Hexamita inflata</name>
    <dbReference type="NCBI Taxonomy" id="28002"/>
    <lineage>
        <taxon>Eukaryota</taxon>
        <taxon>Metamonada</taxon>
        <taxon>Diplomonadida</taxon>
        <taxon>Hexamitidae</taxon>
        <taxon>Hexamitinae</taxon>
        <taxon>Hexamita</taxon>
    </lineage>
</organism>
<evidence type="ECO:0000256" key="1">
    <source>
        <dbReference type="ARBA" id="ARBA00022723"/>
    </source>
</evidence>
<dbReference type="GO" id="GO:0007188">
    <property type="term" value="P:adenylate cyclase-modulating G protein-coupled receptor signaling pathway"/>
    <property type="evidence" value="ECO:0007669"/>
    <property type="project" value="TreeGrafter"/>
</dbReference>
<dbReference type="PRINTS" id="PR00318">
    <property type="entry name" value="GPROTEINA"/>
</dbReference>
<dbReference type="Gene3D" id="3.40.50.300">
    <property type="entry name" value="P-loop containing nucleotide triphosphate hydrolases"/>
    <property type="match status" value="1"/>
</dbReference>
<dbReference type="GO" id="GO:0046872">
    <property type="term" value="F:metal ion binding"/>
    <property type="evidence" value="ECO:0007669"/>
    <property type="project" value="UniProtKB-KW"/>
</dbReference>
<dbReference type="Pfam" id="PF00503">
    <property type="entry name" value="G-alpha"/>
    <property type="match status" value="1"/>
</dbReference>
<dbReference type="InterPro" id="IPR011025">
    <property type="entry name" value="GproteinA_insert"/>
</dbReference>
<proteinExistence type="predicted"/>
<dbReference type="GO" id="GO:0003924">
    <property type="term" value="F:GTPase activity"/>
    <property type="evidence" value="ECO:0007669"/>
    <property type="project" value="InterPro"/>
</dbReference>
<keyword evidence="2 5" id="KW-0547">Nucleotide-binding</keyword>
<evidence type="ECO:0000313" key="9">
    <source>
        <dbReference type="Proteomes" id="UP001642409"/>
    </source>
</evidence>
<dbReference type="GO" id="GO:0005834">
    <property type="term" value="C:heterotrimeric G-protein complex"/>
    <property type="evidence" value="ECO:0007669"/>
    <property type="project" value="TreeGrafter"/>
</dbReference>
<feature type="binding site" evidence="5">
    <location>
        <begin position="45"/>
        <end position="50"/>
    </location>
    <ligand>
        <name>GTP</name>
        <dbReference type="ChEBI" id="CHEBI:37565"/>
    </ligand>
</feature>
<dbReference type="FunFam" id="3.40.50.300:FF:000692">
    <property type="entry name" value="Guanine nucleotide-binding protein subunit alpha"/>
    <property type="match status" value="1"/>
</dbReference>